<protein>
    <submittedName>
        <fullName evidence="1">Uncharacterized protein</fullName>
    </submittedName>
</protein>
<reference evidence="1 2" key="1">
    <citation type="journal article" date="2016" name="Nat. Commun.">
        <title>Thousands of microbial genomes shed light on interconnected biogeochemical processes in an aquifer system.</title>
        <authorList>
            <person name="Anantharaman K."/>
            <person name="Brown C.T."/>
            <person name="Hug L.A."/>
            <person name="Sharon I."/>
            <person name="Castelle C.J."/>
            <person name="Probst A.J."/>
            <person name="Thomas B.C."/>
            <person name="Singh A."/>
            <person name="Wilkins M.J."/>
            <person name="Karaoz U."/>
            <person name="Brodie E.L."/>
            <person name="Williams K.H."/>
            <person name="Hubbard S.S."/>
            <person name="Banfield J.F."/>
        </authorList>
    </citation>
    <scope>NUCLEOTIDE SEQUENCE [LARGE SCALE GENOMIC DNA]</scope>
</reference>
<accession>A0A1F6AQW7</accession>
<dbReference type="EMBL" id="MFJR01000007">
    <property type="protein sequence ID" value="OGG26667.1"/>
    <property type="molecule type" value="Genomic_DNA"/>
</dbReference>
<dbReference type="Gene3D" id="3.20.20.510">
    <property type="entry name" value="Uncharacterised protein PF12979, DUF3863"/>
    <property type="match status" value="1"/>
</dbReference>
<dbReference type="Proteomes" id="UP000176609">
    <property type="component" value="Unassembled WGS sequence"/>
</dbReference>
<dbReference type="AlphaFoldDB" id="A0A1F6AQW7"/>
<proteinExistence type="predicted"/>
<comment type="caution">
    <text evidence="1">The sequence shown here is derived from an EMBL/GenBank/DDBJ whole genome shotgun (WGS) entry which is preliminary data.</text>
</comment>
<sequence length="561" mass="65517">MKKIIFFFLIFLFYPRQIIVAATDNYVTVVNPVRARNLWQSVDSVKNQINLILDYKIPSTWLLQYDVIIDDEAWELFKKLPNDQELGVFLEVSERLATDGYVPYLLGMGDWARPDKVLLSGYLPDERKRIIDKLFEKFKSRFGLYPVSVGAWYIDTLSLDYLAEKYNIQTVLDVADQYSTDKYGIWGKPWGLPYIPSRLNSLLPAKNEQEKMTVVKIQWAQRDPVRGFGSTVADSNFSMQANDYINNKLDTNYFKKLTGVYLGLASPIKQLTVGLEAGQEGAVFYEEFKKQLQYLKQLQGKNEIVILTMKLFAKEYNNRFPLLNPGVFISGTDYFDPSIEAYWYSSRFYRIGLIKQNNKLFIRDFRIYPDYLPNRDIFTNDLSVELKRVIPGTIDEVLKRNSKMLFSDVTNIKIINKNDKIDIYSEDKKGNEHLISLLEDKVVVEGKAIFEKDKQSGFKDDLDRFLSRTIVDYWVKYPHEWFGSWRFSKINNKFYFGFMISPDYLTGIKSEFPLLGSFQFPFQTLIRFKSFPKLGIAEFISDYLVKSINNSTIKISEKHLL</sequence>
<gene>
    <name evidence="1" type="ORF">A2960_00650</name>
</gene>
<name>A0A1F6AQW7_9BACT</name>
<evidence type="ECO:0000313" key="2">
    <source>
        <dbReference type="Proteomes" id="UP000176609"/>
    </source>
</evidence>
<organism evidence="1 2">
    <name type="scientific">Candidatus Gottesmanbacteria bacterium RIFCSPLOWO2_01_FULL_39_12b</name>
    <dbReference type="NCBI Taxonomy" id="1798388"/>
    <lineage>
        <taxon>Bacteria</taxon>
        <taxon>Candidatus Gottesmaniibacteriota</taxon>
    </lineage>
</organism>
<evidence type="ECO:0000313" key="1">
    <source>
        <dbReference type="EMBL" id="OGG26667.1"/>
    </source>
</evidence>